<gene>
    <name evidence="2" type="primary">moeZ</name>
    <name evidence="2" type="ORF">L21SP3_01124</name>
</gene>
<dbReference type="KEGG" id="pbu:L21SP3_01124"/>
<keyword evidence="3" id="KW-1185">Reference proteome</keyword>
<dbReference type="NCBIfam" id="TIGR02354">
    <property type="entry name" value="thiF_fam2"/>
    <property type="match status" value="1"/>
</dbReference>
<feature type="domain" description="THIF-type NAD/FAD binding fold" evidence="1">
    <location>
        <begin position="22"/>
        <end position="204"/>
    </location>
</feature>
<dbReference type="GO" id="GO:0061503">
    <property type="term" value="F:tRNA threonylcarbamoyladenosine dehydratase"/>
    <property type="evidence" value="ECO:0007669"/>
    <property type="project" value="TreeGrafter"/>
</dbReference>
<dbReference type="InterPro" id="IPR000594">
    <property type="entry name" value="ThiF_NAD_FAD-bd"/>
</dbReference>
<protein>
    <submittedName>
        <fullName evidence="2">Putative adenylyltransferase/sulfurtransferase MoeZ</fullName>
    </submittedName>
</protein>
<dbReference type="STRING" id="1940790.L21SP3_01124"/>
<evidence type="ECO:0000313" key="3">
    <source>
        <dbReference type="Proteomes" id="UP000188273"/>
    </source>
</evidence>
<evidence type="ECO:0000259" key="1">
    <source>
        <dbReference type="Pfam" id="PF00899"/>
    </source>
</evidence>
<dbReference type="InterPro" id="IPR035985">
    <property type="entry name" value="Ubiquitin-activating_enz"/>
</dbReference>
<dbReference type="PANTHER" id="PTHR43267">
    <property type="entry name" value="TRNA THREONYLCARBAMOYLADENOSINE DEHYDRATASE"/>
    <property type="match status" value="1"/>
</dbReference>
<dbReference type="SUPFAM" id="SSF69572">
    <property type="entry name" value="Activating enzymes of the ubiquitin-like proteins"/>
    <property type="match status" value="1"/>
</dbReference>
<dbReference type="GO" id="GO:0061504">
    <property type="term" value="P:cyclic threonylcarbamoyladenosine biosynthetic process"/>
    <property type="evidence" value="ECO:0007669"/>
    <property type="project" value="TreeGrafter"/>
</dbReference>
<dbReference type="Pfam" id="PF00899">
    <property type="entry name" value="ThiF"/>
    <property type="match status" value="1"/>
</dbReference>
<dbReference type="InterPro" id="IPR045886">
    <property type="entry name" value="ThiF/MoeB/HesA"/>
</dbReference>
<dbReference type="Gene3D" id="3.40.50.720">
    <property type="entry name" value="NAD(P)-binding Rossmann-like Domain"/>
    <property type="match status" value="1"/>
</dbReference>
<dbReference type="NCBIfam" id="NF006395">
    <property type="entry name" value="PRK08644.1"/>
    <property type="match status" value="1"/>
</dbReference>
<keyword evidence="2" id="KW-0808">Transferase</keyword>
<dbReference type="EMBL" id="CP019633">
    <property type="protein sequence ID" value="AQQ09320.1"/>
    <property type="molecule type" value="Genomic_DNA"/>
</dbReference>
<sequence length="210" mass="22630">MGKMNIQDNFRKQSESSAKLKAVLKNARIGIAGLGGLGSHVGEMLIRSGSGRLTTADFDRVDSSNLARQCYRLSDIGKLKTDAIAEIASNISPSCRIDKHTVRLSSENACEVFRGCDIVCECLDKAESKQELIETLLKAGRFIVVAGSGAAGLGRSNEIKTTKISERLYIAGDMKSSVEELGSLWAPRVTIAAAHQANCVLELLEEKLCK</sequence>
<dbReference type="Proteomes" id="UP000188273">
    <property type="component" value="Chromosome"/>
</dbReference>
<proteinExistence type="predicted"/>
<organism evidence="2 3">
    <name type="scientific">Sedimentisphaera cyanobacteriorum</name>
    <dbReference type="NCBI Taxonomy" id="1940790"/>
    <lineage>
        <taxon>Bacteria</taxon>
        <taxon>Pseudomonadati</taxon>
        <taxon>Planctomycetota</taxon>
        <taxon>Phycisphaerae</taxon>
        <taxon>Sedimentisphaerales</taxon>
        <taxon>Sedimentisphaeraceae</taxon>
        <taxon>Sedimentisphaera</taxon>
    </lineage>
</organism>
<accession>A0A1Q2HPL9</accession>
<dbReference type="GO" id="GO:0016779">
    <property type="term" value="F:nucleotidyltransferase activity"/>
    <property type="evidence" value="ECO:0007669"/>
    <property type="project" value="UniProtKB-KW"/>
</dbReference>
<reference evidence="3" key="1">
    <citation type="submission" date="2017-02" db="EMBL/GenBank/DDBJ databases">
        <title>Comparative genomics and description of representatives of a novel lineage of planctomycetes thriving in anoxic sediments.</title>
        <authorList>
            <person name="Spring S."/>
            <person name="Bunk B."/>
            <person name="Sproer C."/>
            <person name="Klenk H.-P."/>
        </authorList>
    </citation>
    <scope>NUCLEOTIDE SEQUENCE [LARGE SCALE GENOMIC DNA]</scope>
    <source>
        <strain evidence="3">L21-RPul-D3</strain>
    </source>
</reference>
<evidence type="ECO:0000313" key="2">
    <source>
        <dbReference type="EMBL" id="AQQ09320.1"/>
    </source>
</evidence>
<dbReference type="InterPro" id="IPR012729">
    <property type="entry name" value="ThiF_fam2"/>
</dbReference>
<dbReference type="PANTHER" id="PTHR43267:SF3">
    <property type="entry name" value="THIF PROTEIN"/>
    <property type="match status" value="1"/>
</dbReference>
<name>A0A1Q2HPL9_9BACT</name>
<dbReference type="GO" id="GO:0008641">
    <property type="term" value="F:ubiquitin-like modifier activating enzyme activity"/>
    <property type="evidence" value="ECO:0007669"/>
    <property type="project" value="InterPro"/>
</dbReference>
<keyword evidence="2" id="KW-0548">Nucleotidyltransferase</keyword>
<dbReference type="AlphaFoldDB" id="A0A1Q2HPL9"/>